<accession>A0A2M9X9W3</accession>
<keyword evidence="2" id="KW-1185">Reference proteome</keyword>
<protein>
    <submittedName>
        <fullName evidence="1">Uncharacterized protein</fullName>
    </submittedName>
</protein>
<dbReference type="AlphaFoldDB" id="A0A2M9X9W3"/>
<reference evidence="1 2" key="1">
    <citation type="submission" date="2017-07" db="EMBL/GenBank/DDBJ databases">
        <title>Leptospira spp. isolated from tropical soils.</title>
        <authorList>
            <person name="Thibeaux R."/>
            <person name="Iraola G."/>
            <person name="Ferres I."/>
            <person name="Bierque E."/>
            <person name="Girault D."/>
            <person name="Soupe-Gilbert M.-E."/>
            <person name="Picardeau M."/>
            <person name="Goarant C."/>
        </authorList>
    </citation>
    <scope>NUCLEOTIDE SEQUENCE [LARGE SCALE GENOMIC DNA]</scope>
    <source>
        <strain evidence="1 2">MCA1-C-A1</strain>
    </source>
</reference>
<evidence type="ECO:0000313" key="2">
    <source>
        <dbReference type="Proteomes" id="UP000232196"/>
    </source>
</evidence>
<comment type="caution">
    <text evidence="1">The sequence shown here is derived from an EMBL/GenBank/DDBJ whole genome shotgun (WGS) entry which is preliminary data.</text>
</comment>
<sequence length="367" mass="41619">MQFFLEFFPISEVFPIASTSLSTWIDGEVLALGGISFCLLSLFGYVIHTTMDRREEKGTEDIVPFFQAVSKEEVSEVSSKAPVTIENGIEEGVPTISQEQPLTIFKEEVPKETIPFQSFYFPVRGKTYEAVKSFLDSIRAGEEYWEVLLHDSNGDLQTVASKTGSISVFPSERKRASEPKEGAIVWKLEWDSFSLGEVRQTSSTISEFSLDEISFRLDKLVEGLVLAGESQDGETGWSSYPVFSQHLEREKYEGQDTKILVFLEFESDGDLVSDFRSLGNWWKSRFGENSPIYRVRKNRLATFFNAEDWIGFQNSLSGLMEFLGPEKTRLNIGASVRVRKEDSEWEPRAKKALHSSKEEGPNRLVCL</sequence>
<name>A0A2M9X9W3_9LEPT</name>
<dbReference type="RefSeq" id="WP_100707698.1">
    <property type="nucleotide sequence ID" value="NZ_NPDL01000007.1"/>
</dbReference>
<evidence type="ECO:0000313" key="1">
    <source>
        <dbReference type="EMBL" id="PJZ24497.1"/>
    </source>
</evidence>
<dbReference type="OrthoDB" id="316927at2"/>
<gene>
    <name evidence="1" type="ORF">CH357_15615</name>
</gene>
<dbReference type="Proteomes" id="UP000232196">
    <property type="component" value="Unassembled WGS sequence"/>
</dbReference>
<proteinExistence type="predicted"/>
<dbReference type="EMBL" id="NPDN01000008">
    <property type="protein sequence ID" value="PJZ24497.1"/>
    <property type="molecule type" value="Genomic_DNA"/>
</dbReference>
<organism evidence="1 2">
    <name type="scientific">Leptospira hartskeerlii</name>
    <dbReference type="NCBI Taxonomy" id="2023177"/>
    <lineage>
        <taxon>Bacteria</taxon>
        <taxon>Pseudomonadati</taxon>
        <taxon>Spirochaetota</taxon>
        <taxon>Spirochaetia</taxon>
        <taxon>Leptospirales</taxon>
        <taxon>Leptospiraceae</taxon>
        <taxon>Leptospira</taxon>
    </lineage>
</organism>